<dbReference type="OrthoDB" id="1055148at2759"/>
<dbReference type="InterPro" id="IPR002401">
    <property type="entry name" value="Cyt_P450_E_grp-I"/>
</dbReference>
<dbReference type="GO" id="GO:0016712">
    <property type="term" value="F:oxidoreductase activity, acting on paired donors, with incorporation or reduction of molecular oxygen, reduced flavin or flavoprotein as one donor, and incorporation of one atom of oxygen"/>
    <property type="evidence" value="ECO:0007669"/>
    <property type="project" value="TreeGrafter"/>
</dbReference>
<comment type="caution">
    <text evidence="12">The sequence shown here is derived from an EMBL/GenBank/DDBJ whole genome shotgun (WGS) entry which is preliminary data.</text>
</comment>
<dbReference type="PROSITE" id="PS00086">
    <property type="entry name" value="CYTOCHROME_P450"/>
    <property type="match status" value="1"/>
</dbReference>
<evidence type="ECO:0000313" key="12">
    <source>
        <dbReference type="EMBL" id="KAG9493870.1"/>
    </source>
</evidence>
<evidence type="ECO:0000256" key="8">
    <source>
        <dbReference type="ARBA" id="ARBA00023033"/>
    </source>
</evidence>
<keyword evidence="8 11" id="KW-0503">Monooxygenase</keyword>
<dbReference type="PANTHER" id="PTHR24300">
    <property type="entry name" value="CYTOCHROME P450 508A4-RELATED"/>
    <property type="match status" value="1"/>
</dbReference>
<dbReference type="InterPro" id="IPR001128">
    <property type="entry name" value="Cyt_P450"/>
</dbReference>
<dbReference type="Gene3D" id="1.10.630.10">
    <property type="entry name" value="Cytochrome P450"/>
    <property type="match status" value="1"/>
</dbReference>
<dbReference type="GO" id="GO:0005506">
    <property type="term" value="F:iron ion binding"/>
    <property type="evidence" value="ECO:0007669"/>
    <property type="project" value="InterPro"/>
</dbReference>
<dbReference type="GO" id="GO:0006805">
    <property type="term" value="P:xenobiotic metabolic process"/>
    <property type="evidence" value="ECO:0007669"/>
    <property type="project" value="TreeGrafter"/>
</dbReference>
<evidence type="ECO:0000256" key="11">
    <source>
        <dbReference type="RuleBase" id="RU000461"/>
    </source>
</evidence>
<dbReference type="GO" id="GO:0016020">
    <property type="term" value="C:membrane"/>
    <property type="evidence" value="ECO:0007669"/>
    <property type="project" value="UniProtKB-SubCell"/>
</dbReference>
<reference evidence="12" key="1">
    <citation type="thesis" date="2020" institute="ProQuest LLC" country="789 East Eisenhower Parkway, Ann Arbor, MI, USA">
        <title>Comparative Genomics and Chromosome Evolution.</title>
        <authorList>
            <person name="Mudd A.B."/>
        </authorList>
    </citation>
    <scope>NUCLEOTIDE SEQUENCE</scope>
    <source>
        <strain evidence="12">HN-11 Male</strain>
        <tissue evidence="12">Kidney and liver</tissue>
    </source>
</reference>
<dbReference type="AlphaFoldDB" id="A0A8J6FVS8"/>
<keyword evidence="9" id="KW-0472">Membrane</keyword>
<dbReference type="GO" id="GO:0006082">
    <property type="term" value="P:organic acid metabolic process"/>
    <property type="evidence" value="ECO:0007669"/>
    <property type="project" value="TreeGrafter"/>
</dbReference>
<evidence type="ECO:0000256" key="4">
    <source>
        <dbReference type="ARBA" id="ARBA00022617"/>
    </source>
</evidence>
<keyword evidence="13" id="KW-1185">Reference proteome</keyword>
<comment type="cofactor">
    <cofactor evidence="1 10">
        <name>heme</name>
        <dbReference type="ChEBI" id="CHEBI:30413"/>
    </cofactor>
</comment>
<protein>
    <submittedName>
        <fullName evidence="12">Uncharacterized protein</fullName>
    </submittedName>
</protein>
<dbReference type="GO" id="GO:0005737">
    <property type="term" value="C:cytoplasm"/>
    <property type="evidence" value="ECO:0007669"/>
    <property type="project" value="TreeGrafter"/>
</dbReference>
<proteinExistence type="inferred from homology"/>
<dbReference type="Proteomes" id="UP000770717">
    <property type="component" value="Unassembled WGS sequence"/>
</dbReference>
<comment type="subcellular location">
    <subcellularLocation>
        <location evidence="2">Membrane</location>
    </subcellularLocation>
</comment>
<evidence type="ECO:0000256" key="10">
    <source>
        <dbReference type="PIRSR" id="PIRSR602401-1"/>
    </source>
</evidence>
<feature type="non-terminal residue" evidence="12">
    <location>
        <position position="1"/>
    </location>
</feature>
<evidence type="ECO:0000256" key="5">
    <source>
        <dbReference type="ARBA" id="ARBA00022723"/>
    </source>
</evidence>
<sequence>MILGLVVWNLIKNQSMAHHYPPGPPALPILGNLWTLRFKLHHETLIQLAQVYGDMYTIWLGPTPVIVLNGYRAVREVLNSHTDDFSGRPILPLFMDLMGEKGIVLTSGHTWKQQRRLGQMAFRNLGLGKRNLEKRIQEEAQNLIDLFSTNGGAPIDPSDCIIHSVSNVISSLVFGKTFLPGDKFFQELHKATELVIAAPGTFWARIYDLAPSIIRVLPGPHQKAFKYFNFLCSFIKKEVAQHKKLRSCQPGDDRDVIDCYLTQISKTQDDPCSTYNEDNLVHLIADLFMTGTETVTTTLRWALLYLTIFIDIQEKVHMELDAMLPPRHVISYEDRKRLPFTNAVIHEIQRFGNIVSVGVVRKCMKETKLCGFNLPQGTIILPNLSSVLYDSKHWETPYKFNPKHFLDEDGTFVTNDAFLPFSSGQRVCLGEQLARTELFIFISNLLRKFSFRLPEDNQHPRLDYVQAATLQPHPYRICA</sequence>
<evidence type="ECO:0000256" key="2">
    <source>
        <dbReference type="ARBA" id="ARBA00004370"/>
    </source>
</evidence>
<dbReference type="InterPro" id="IPR050182">
    <property type="entry name" value="Cytochrome_P450_fam2"/>
</dbReference>
<dbReference type="InterPro" id="IPR017972">
    <property type="entry name" value="Cyt_P450_CS"/>
</dbReference>
<dbReference type="Pfam" id="PF00067">
    <property type="entry name" value="p450"/>
    <property type="match status" value="1"/>
</dbReference>
<evidence type="ECO:0000313" key="13">
    <source>
        <dbReference type="Proteomes" id="UP000770717"/>
    </source>
</evidence>
<keyword evidence="6 11" id="KW-0560">Oxidoreductase</keyword>
<accession>A0A8J6FVS8</accession>
<dbReference type="PANTHER" id="PTHR24300:SF368">
    <property type="entry name" value="CYTOCHROME P450, FAMILY 2, SUBFAMILY AB, POLYPEPTIDE 1"/>
    <property type="match status" value="1"/>
</dbReference>
<name>A0A8J6FVS8_ELECQ</name>
<evidence type="ECO:0000256" key="1">
    <source>
        <dbReference type="ARBA" id="ARBA00001971"/>
    </source>
</evidence>
<dbReference type="GO" id="GO:0020037">
    <property type="term" value="F:heme binding"/>
    <property type="evidence" value="ECO:0007669"/>
    <property type="project" value="InterPro"/>
</dbReference>
<organism evidence="12 13">
    <name type="scientific">Eleutherodactylus coqui</name>
    <name type="common">Puerto Rican coqui</name>
    <dbReference type="NCBI Taxonomy" id="57060"/>
    <lineage>
        <taxon>Eukaryota</taxon>
        <taxon>Metazoa</taxon>
        <taxon>Chordata</taxon>
        <taxon>Craniata</taxon>
        <taxon>Vertebrata</taxon>
        <taxon>Euteleostomi</taxon>
        <taxon>Amphibia</taxon>
        <taxon>Batrachia</taxon>
        <taxon>Anura</taxon>
        <taxon>Neobatrachia</taxon>
        <taxon>Hyloidea</taxon>
        <taxon>Eleutherodactylidae</taxon>
        <taxon>Eleutherodactylinae</taxon>
        <taxon>Eleutherodactylus</taxon>
        <taxon>Eleutherodactylus</taxon>
    </lineage>
</organism>
<gene>
    <name evidence="12" type="ORF">GDO78_001634</name>
</gene>
<dbReference type="SUPFAM" id="SSF48264">
    <property type="entry name" value="Cytochrome P450"/>
    <property type="match status" value="1"/>
</dbReference>
<evidence type="ECO:0000256" key="7">
    <source>
        <dbReference type="ARBA" id="ARBA00023004"/>
    </source>
</evidence>
<comment type="similarity">
    <text evidence="3 11">Belongs to the cytochrome P450 family.</text>
</comment>
<dbReference type="FunFam" id="1.10.630.10:FF:000004">
    <property type="entry name" value="cytochrome P450 2D15 isoform X1"/>
    <property type="match status" value="1"/>
</dbReference>
<dbReference type="InterPro" id="IPR036396">
    <property type="entry name" value="Cyt_P450_sf"/>
</dbReference>
<evidence type="ECO:0000256" key="3">
    <source>
        <dbReference type="ARBA" id="ARBA00010617"/>
    </source>
</evidence>
<evidence type="ECO:0000256" key="9">
    <source>
        <dbReference type="ARBA" id="ARBA00023136"/>
    </source>
</evidence>
<keyword evidence="5 10" id="KW-0479">Metal-binding</keyword>
<dbReference type="PRINTS" id="PR00463">
    <property type="entry name" value="EP450I"/>
</dbReference>
<dbReference type="EMBL" id="WNTK01000001">
    <property type="protein sequence ID" value="KAG9493870.1"/>
    <property type="molecule type" value="Genomic_DNA"/>
</dbReference>
<keyword evidence="4 10" id="KW-0349">Heme</keyword>
<feature type="binding site" description="axial binding residue" evidence="10">
    <location>
        <position position="428"/>
    </location>
    <ligand>
        <name>heme</name>
        <dbReference type="ChEBI" id="CHEBI:30413"/>
    </ligand>
    <ligandPart>
        <name>Fe</name>
        <dbReference type="ChEBI" id="CHEBI:18248"/>
    </ligandPart>
</feature>
<dbReference type="PRINTS" id="PR00385">
    <property type="entry name" value="P450"/>
</dbReference>
<keyword evidence="7 10" id="KW-0408">Iron</keyword>
<evidence type="ECO:0000256" key="6">
    <source>
        <dbReference type="ARBA" id="ARBA00023002"/>
    </source>
</evidence>